<dbReference type="InterPro" id="IPR004839">
    <property type="entry name" value="Aminotransferase_I/II_large"/>
</dbReference>
<dbReference type="AlphaFoldDB" id="A0A9N9ZML8"/>
<dbReference type="InterPro" id="IPR050859">
    <property type="entry name" value="Class-I_PLP-dep_aminotransf"/>
</dbReference>
<evidence type="ECO:0000256" key="4">
    <source>
        <dbReference type="ARBA" id="ARBA00022679"/>
    </source>
</evidence>
<evidence type="ECO:0000313" key="7">
    <source>
        <dbReference type="EMBL" id="CAH0058369.1"/>
    </source>
</evidence>
<dbReference type="GO" id="GO:0009074">
    <property type="term" value="P:aromatic amino acid family catabolic process"/>
    <property type="evidence" value="ECO:0007669"/>
    <property type="project" value="TreeGrafter"/>
</dbReference>
<evidence type="ECO:0000256" key="2">
    <source>
        <dbReference type="ARBA" id="ARBA00007441"/>
    </source>
</evidence>
<dbReference type="PANTHER" id="PTHR42790:SF21">
    <property type="entry name" value="AROMATIC_AMINOADIPATE AMINOTRANSFERASE 1"/>
    <property type="match status" value="1"/>
</dbReference>
<keyword evidence="5" id="KW-0663">Pyridoxal phosphate</keyword>
<accession>A0A9N9ZML8</accession>
<dbReference type="Gene3D" id="3.40.640.10">
    <property type="entry name" value="Type I PLP-dependent aspartate aminotransferase-like (Major domain)"/>
    <property type="match status" value="1"/>
</dbReference>
<dbReference type="InterPro" id="IPR015421">
    <property type="entry name" value="PyrdxlP-dep_Trfase_major"/>
</dbReference>
<comment type="cofactor">
    <cofactor evidence="1">
        <name>pyridoxal 5'-phosphate</name>
        <dbReference type="ChEBI" id="CHEBI:597326"/>
    </cofactor>
</comment>
<dbReference type="PANTHER" id="PTHR42790">
    <property type="entry name" value="AMINOTRANSFERASE"/>
    <property type="match status" value="1"/>
</dbReference>
<dbReference type="InterPro" id="IPR015424">
    <property type="entry name" value="PyrdxlP-dep_Trfase"/>
</dbReference>
<dbReference type="GO" id="GO:0008793">
    <property type="term" value="F:aromatic-amino-acid transaminase activity"/>
    <property type="evidence" value="ECO:0007669"/>
    <property type="project" value="TreeGrafter"/>
</dbReference>
<reference evidence="8" key="1">
    <citation type="submission" date="2019-06" db="EMBL/GenBank/DDBJ databases">
        <authorList>
            <person name="Broberg M."/>
        </authorList>
    </citation>
    <scope>NUCLEOTIDE SEQUENCE [LARGE SCALE GENOMIC DNA]</scope>
</reference>
<proteinExistence type="inferred from homology"/>
<name>A0A9N9ZML8_9HYPO</name>
<comment type="similarity">
    <text evidence="2">Belongs to the class-I pyridoxal-phosphate-dependent aminotransferase family.</text>
</comment>
<dbReference type="EMBL" id="CABFOC020000082">
    <property type="protein sequence ID" value="CAH0058369.1"/>
    <property type="molecule type" value="Genomic_DNA"/>
</dbReference>
<dbReference type="CDD" id="cd00609">
    <property type="entry name" value="AAT_like"/>
    <property type="match status" value="1"/>
</dbReference>
<sequence>MAHNALDEKGISSIVQSPEIATTASSGGGTQPKAICLQQYFSEESRNFQGSALKKTTRLLSNFIPLGTGRPTAELYPWTSSDANWPTFLNKPNGPEGRARVPSTYTLANALTYGAALGAPSLVQFLTEHMKLIHDPPYQDWAVCLTCGSTSALDIIFRTFTDRGDVILAEKYSYPGFIESAALAGVEIQPVDLDDQGLSPDKLGQILDQWNTLERPKPKILYTIPSGQNPTGVTQSQKRRLSIYEIAERHGLIIVEDDPYYFIQLGPNAASEGGNPEAVSRQLVPSYLSIDKSGRVIRLDSTSKILAPGLRAGWVTASQQVIDKYAAYHDLTTVSVSGPSQFILHDLFNLQWGQEGFSTWLQTLSLKYTQRRDITVAACHSFLPSDICSFAIPDHGMFLWISIDVRMHPMYAAEGHIVQDWCSQVEDRILTLGLANGVQVTKGSLFFTKKSSQEAELFFRLTFAAAREQDLAEGVRIFADAVKAEFNYRGSLPRA</sequence>
<dbReference type="Proteomes" id="UP000775872">
    <property type="component" value="Unassembled WGS sequence"/>
</dbReference>
<keyword evidence="8" id="KW-1185">Reference proteome</keyword>
<feature type="domain" description="Aminotransferase class I/classII large" evidence="6">
    <location>
        <begin position="112"/>
        <end position="476"/>
    </location>
</feature>
<evidence type="ECO:0000256" key="3">
    <source>
        <dbReference type="ARBA" id="ARBA00022576"/>
    </source>
</evidence>
<keyword evidence="3" id="KW-0032">Aminotransferase</keyword>
<dbReference type="GO" id="GO:0047536">
    <property type="term" value="F:2-aminoadipate transaminase activity"/>
    <property type="evidence" value="ECO:0007669"/>
    <property type="project" value="TreeGrafter"/>
</dbReference>
<keyword evidence="4" id="KW-0808">Transferase</keyword>
<reference evidence="7 8" key="2">
    <citation type="submission" date="2021-10" db="EMBL/GenBank/DDBJ databases">
        <authorList>
            <person name="Piombo E."/>
        </authorList>
    </citation>
    <scope>NUCLEOTIDE SEQUENCE [LARGE SCALE GENOMIC DNA]</scope>
</reference>
<dbReference type="OrthoDB" id="691673at2759"/>
<dbReference type="SUPFAM" id="SSF53383">
    <property type="entry name" value="PLP-dependent transferases"/>
    <property type="match status" value="1"/>
</dbReference>
<dbReference type="Pfam" id="PF00155">
    <property type="entry name" value="Aminotran_1_2"/>
    <property type="match status" value="1"/>
</dbReference>
<gene>
    <name evidence="7" type="ORF">CSOL1703_00008851</name>
</gene>
<dbReference type="GO" id="GO:0006571">
    <property type="term" value="P:tyrosine biosynthetic process"/>
    <property type="evidence" value="ECO:0007669"/>
    <property type="project" value="TreeGrafter"/>
</dbReference>
<evidence type="ECO:0000256" key="1">
    <source>
        <dbReference type="ARBA" id="ARBA00001933"/>
    </source>
</evidence>
<dbReference type="GO" id="GO:0019878">
    <property type="term" value="P:lysine biosynthetic process via aminoadipic acid"/>
    <property type="evidence" value="ECO:0007669"/>
    <property type="project" value="TreeGrafter"/>
</dbReference>
<organism evidence="7 8">
    <name type="scientific">Clonostachys solani</name>
    <dbReference type="NCBI Taxonomy" id="160281"/>
    <lineage>
        <taxon>Eukaryota</taxon>
        <taxon>Fungi</taxon>
        <taxon>Dikarya</taxon>
        <taxon>Ascomycota</taxon>
        <taxon>Pezizomycotina</taxon>
        <taxon>Sordariomycetes</taxon>
        <taxon>Hypocreomycetidae</taxon>
        <taxon>Hypocreales</taxon>
        <taxon>Bionectriaceae</taxon>
        <taxon>Clonostachys</taxon>
    </lineage>
</organism>
<evidence type="ECO:0000256" key="5">
    <source>
        <dbReference type="ARBA" id="ARBA00022898"/>
    </source>
</evidence>
<evidence type="ECO:0000259" key="6">
    <source>
        <dbReference type="Pfam" id="PF00155"/>
    </source>
</evidence>
<dbReference type="GO" id="GO:0030170">
    <property type="term" value="F:pyridoxal phosphate binding"/>
    <property type="evidence" value="ECO:0007669"/>
    <property type="project" value="InterPro"/>
</dbReference>
<comment type="caution">
    <text evidence="7">The sequence shown here is derived from an EMBL/GenBank/DDBJ whole genome shotgun (WGS) entry which is preliminary data.</text>
</comment>
<protein>
    <recommendedName>
        <fullName evidence="6">Aminotransferase class I/classII large domain-containing protein</fullName>
    </recommendedName>
</protein>
<evidence type="ECO:0000313" key="8">
    <source>
        <dbReference type="Proteomes" id="UP000775872"/>
    </source>
</evidence>